<organism evidence="2 3">
    <name type="scientific">Caballeronia sordidicola</name>
    <name type="common">Burkholderia sordidicola</name>
    <dbReference type="NCBI Taxonomy" id="196367"/>
    <lineage>
        <taxon>Bacteria</taxon>
        <taxon>Pseudomonadati</taxon>
        <taxon>Pseudomonadota</taxon>
        <taxon>Betaproteobacteria</taxon>
        <taxon>Burkholderiales</taxon>
        <taxon>Burkholderiaceae</taxon>
        <taxon>Caballeronia</taxon>
    </lineage>
</organism>
<dbReference type="AlphaFoldDB" id="A0A158H9X6"/>
<keyword evidence="1" id="KW-0812">Transmembrane</keyword>
<name>A0A158H9X6_CABSO</name>
<dbReference type="EMBL" id="FCOC02000015">
    <property type="protein sequence ID" value="SAL41128.1"/>
    <property type="molecule type" value="Genomic_DNA"/>
</dbReference>
<gene>
    <name evidence="2" type="ORF">AWB64_04374</name>
</gene>
<protein>
    <submittedName>
        <fullName evidence="2">Uncharacterized protein</fullName>
    </submittedName>
</protein>
<keyword evidence="1" id="KW-0472">Membrane</keyword>
<proteinExistence type="predicted"/>
<feature type="transmembrane region" description="Helical" evidence="1">
    <location>
        <begin position="58"/>
        <end position="76"/>
    </location>
</feature>
<reference evidence="2 3" key="1">
    <citation type="submission" date="2016-01" db="EMBL/GenBank/DDBJ databases">
        <authorList>
            <person name="Oliw E.H."/>
        </authorList>
    </citation>
    <scope>NUCLEOTIDE SEQUENCE [LARGE SCALE GENOMIC DNA]</scope>
    <source>
        <strain evidence="2">LMG 22029</strain>
    </source>
</reference>
<sequence length="83" mass="9768">MKPKTRSDLFRWIYFALLWLVGATAIVVLSEFAVGPALQWLLYNMPYQFPTCERVGRMALFIIFMGFFAGTITWFYEKKTSNR</sequence>
<accession>A0A158H9X6</accession>
<evidence type="ECO:0000256" key="1">
    <source>
        <dbReference type="SAM" id="Phobius"/>
    </source>
</evidence>
<keyword evidence="1" id="KW-1133">Transmembrane helix</keyword>
<feature type="transmembrane region" description="Helical" evidence="1">
    <location>
        <begin position="12"/>
        <end position="38"/>
    </location>
</feature>
<evidence type="ECO:0000313" key="3">
    <source>
        <dbReference type="Proteomes" id="UP000054893"/>
    </source>
</evidence>
<dbReference type="Proteomes" id="UP000054893">
    <property type="component" value="Unassembled WGS sequence"/>
</dbReference>
<evidence type="ECO:0000313" key="2">
    <source>
        <dbReference type="EMBL" id="SAL41128.1"/>
    </source>
</evidence>